<dbReference type="EMBL" id="FMJD01000008">
    <property type="protein sequence ID" value="SCM77568.1"/>
    <property type="molecule type" value="Genomic_DNA"/>
</dbReference>
<name>A0A212LJ48_9HYPH</name>
<accession>A0A212LJ48</accession>
<proteinExistence type="predicted"/>
<dbReference type="AlphaFoldDB" id="A0A212LJ48"/>
<reference evidence="1" key="1">
    <citation type="submission" date="2016-08" db="EMBL/GenBank/DDBJ databases">
        <authorList>
            <person name="Seilhamer J.J."/>
        </authorList>
    </citation>
    <scope>NUCLEOTIDE SEQUENCE</scope>
    <source>
        <strain evidence="1">86</strain>
    </source>
</reference>
<organism evidence="1">
    <name type="scientific">uncultured Pleomorphomonas sp</name>
    <dbReference type="NCBI Taxonomy" id="442121"/>
    <lineage>
        <taxon>Bacteria</taxon>
        <taxon>Pseudomonadati</taxon>
        <taxon>Pseudomonadota</taxon>
        <taxon>Alphaproteobacteria</taxon>
        <taxon>Hyphomicrobiales</taxon>
        <taxon>Pleomorphomonadaceae</taxon>
        <taxon>Pleomorphomonas</taxon>
        <taxon>environmental samples</taxon>
    </lineage>
</organism>
<sequence>MLARDVQKPSKRLAVIVWRPYGPECDRLRFVHNGDEGDTRHGDPAGSLTGQRNPIIGGNHRQEHAAIHVASLHLRMKAPFGEPARDVVMLLRSGPIIANQEEIIAQIAPEQAFRIRARVVVRHGDEQGFCPKRPRVAIGDFGYRRHKGHVEPSVAHQKDRVSGSTVEQFQLHAWPLFPVAVQQLRQKAGSDCRGHAHADASARSAADHAGGLYRIVELLDSIGDMHEKEASSLSEPHPSMSSLKQPHAQRFLQCANTLADRGLADAKSDGGMAKVQVLPNGYGMNQCRKRNPRAEHLMLSGMFVIDLRQFSAWPPPHSGAPWSSAGLGRRLVTMSSISRCEATSR</sequence>
<gene>
    <name evidence="1" type="ORF">KL86PLE_41373</name>
</gene>
<protein>
    <submittedName>
        <fullName evidence="1">Uncharacterized protein</fullName>
    </submittedName>
</protein>
<evidence type="ECO:0000313" key="1">
    <source>
        <dbReference type="EMBL" id="SCM77568.1"/>
    </source>
</evidence>